<feature type="transmembrane region" description="Helical" evidence="20">
    <location>
        <begin position="144"/>
        <end position="166"/>
    </location>
</feature>
<feature type="binding site" evidence="18">
    <location>
        <position position="234"/>
    </location>
    <ligand>
        <name>ATP</name>
        <dbReference type="ChEBI" id="CHEBI:30616"/>
    </ligand>
</feature>
<feature type="region of interest" description="Disordered" evidence="19">
    <location>
        <begin position="462"/>
        <end position="489"/>
    </location>
</feature>
<feature type="compositionally biased region" description="Polar residues" evidence="19">
    <location>
        <begin position="471"/>
        <end position="489"/>
    </location>
</feature>
<dbReference type="InterPro" id="IPR050528">
    <property type="entry name" value="L-type_Lectin-RKs"/>
</dbReference>
<dbReference type="InterPro" id="IPR011009">
    <property type="entry name" value="Kinase-like_dom_sf"/>
</dbReference>
<dbReference type="EC" id="2.7.11.1" evidence="6"/>
<evidence type="ECO:0000256" key="10">
    <source>
        <dbReference type="ARBA" id="ARBA00022729"/>
    </source>
</evidence>
<dbReference type="InterPro" id="IPR000719">
    <property type="entry name" value="Prot_kinase_dom"/>
</dbReference>
<keyword evidence="7" id="KW-1003">Cell membrane</keyword>
<keyword evidence="8" id="KW-0808">Transferase</keyword>
<evidence type="ECO:0000256" key="8">
    <source>
        <dbReference type="ARBA" id="ARBA00022527"/>
    </source>
</evidence>
<keyword evidence="8" id="KW-0723">Serine/threonine-protein kinase</keyword>
<evidence type="ECO:0000256" key="2">
    <source>
        <dbReference type="ARBA" id="ARBA00004479"/>
    </source>
</evidence>
<keyword evidence="23" id="KW-1185">Reference proteome</keyword>
<evidence type="ECO:0000256" key="4">
    <source>
        <dbReference type="ARBA" id="ARBA00008536"/>
    </source>
</evidence>
<reference evidence="22" key="2">
    <citation type="submission" date="2021-01" db="UniProtKB">
        <authorList>
            <consortium name="EnsemblPlants"/>
        </authorList>
    </citation>
    <scope>IDENTIFICATION</scope>
</reference>
<dbReference type="InterPro" id="IPR001245">
    <property type="entry name" value="Ser-Thr/Tyr_kinase_cat_dom"/>
</dbReference>
<keyword evidence="10" id="KW-0732">Signal</keyword>
<dbReference type="Gene3D" id="3.30.200.20">
    <property type="entry name" value="Phosphorylase Kinase, domain 1"/>
    <property type="match status" value="1"/>
</dbReference>
<evidence type="ECO:0000256" key="11">
    <source>
        <dbReference type="ARBA" id="ARBA00022734"/>
    </source>
</evidence>
<protein>
    <recommendedName>
        <fullName evidence="6">non-specific serine/threonine protein kinase</fullName>
        <ecNumber evidence="6">2.7.11.1</ecNumber>
    </recommendedName>
</protein>
<proteinExistence type="inferred from homology"/>
<dbReference type="Gene3D" id="1.10.510.10">
    <property type="entry name" value="Transferase(Phosphotransferase) domain 1"/>
    <property type="match status" value="1"/>
</dbReference>
<dbReference type="Pfam" id="PF07714">
    <property type="entry name" value="PK_Tyr_Ser-Thr"/>
    <property type="match status" value="1"/>
</dbReference>
<evidence type="ECO:0000256" key="5">
    <source>
        <dbReference type="ARBA" id="ARBA00010217"/>
    </source>
</evidence>
<evidence type="ECO:0000256" key="18">
    <source>
        <dbReference type="PROSITE-ProRule" id="PRU10141"/>
    </source>
</evidence>
<evidence type="ECO:0000259" key="21">
    <source>
        <dbReference type="PROSITE" id="PS50011"/>
    </source>
</evidence>
<accession>A0A7N2M4I5</accession>
<keyword evidence="14 20" id="KW-1133">Transmembrane helix</keyword>
<name>A0A7N2M4I5_QUELO</name>
<dbReference type="FunFam" id="3.30.200.20:FF:000476">
    <property type="entry name" value="Probable L-type lectin-domain containing receptor kinase S.5"/>
    <property type="match status" value="1"/>
</dbReference>
<keyword evidence="16" id="KW-0675">Receptor</keyword>
<evidence type="ECO:0000256" key="1">
    <source>
        <dbReference type="ARBA" id="ARBA00004236"/>
    </source>
</evidence>
<comment type="similarity">
    <text evidence="5">In the C-terminal section; belongs to the protein kinase superfamily. Ser/Thr protein kinase family.</text>
</comment>
<dbReference type="GO" id="GO:0005886">
    <property type="term" value="C:plasma membrane"/>
    <property type="evidence" value="ECO:0007669"/>
    <property type="project" value="UniProtKB-SubCell"/>
</dbReference>
<evidence type="ECO:0000256" key="20">
    <source>
        <dbReference type="SAM" id="Phobius"/>
    </source>
</evidence>
<evidence type="ECO:0000256" key="17">
    <source>
        <dbReference type="ARBA" id="ARBA00023180"/>
    </source>
</evidence>
<feature type="domain" description="Protein kinase" evidence="21">
    <location>
        <begin position="207"/>
        <end position="451"/>
    </location>
</feature>
<dbReference type="OMA" id="NCIKSWE"/>
<keyword evidence="13 18" id="KW-0067">ATP-binding</keyword>
<evidence type="ECO:0000256" key="9">
    <source>
        <dbReference type="ARBA" id="ARBA00022692"/>
    </source>
</evidence>
<dbReference type="InParanoid" id="A0A7N2M4I5"/>
<dbReference type="AlphaFoldDB" id="A0A7N2M4I5"/>
<dbReference type="InterPro" id="IPR001220">
    <property type="entry name" value="Legume_lectin_dom"/>
</dbReference>
<dbReference type="Gramene" id="QL07p023993:mrna">
    <property type="protein sequence ID" value="QL07p023993:mrna"/>
    <property type="gene ID" value="QL07p023993"/>
</dbReference>
<dbReference type="PANTHER" id="PTHR27007">
    <property type="match status" value="1"/>
</dbReference>
<dbReference type="Pfam" id="PF00069">
    <property type="entry name" value="Pkinase"/>
    <property type="match status" value="1"/>
</dbReference>
<dbReference type="InterPro" id="IPR019825">
    <property type="entry name" value="Lectin_legB_Mn/Ca_BS"/>
</dbReference>
<reference evidence="22 23" key="1">
    <citation type="journal article" date="2016" name="G3 (Bethesda)">
        <title>First Draft Assembly and Annotation of the Genome of a California Endemic Oak Quercus lobata Nee (Fagaceae).</title>
        <authorList>
            <person name="Sork V.L."/>
            <person name="Fitz-Gibbon S.T."/>
            <person name="Puiu D."/>
            <person name="Crepeau M."/>
            <person name="Gugger P.F."/>
            <person name="Sherman R."/>
            <person name="Stevens K."/>
            <person name="Langley C.H."/>
            <person name="Pellegrini M."/>
            <person name="Salzberg S.L."/>
        </authorList>
    </citation>
    <scope>NUCLEOTIDE SEQUENCE [LARGE SCALE GENOMIC DNA]</scope>
    <source>
        <strain evidence="22 23">cv. SW786</strain>
    </source>
</reference>
<evidence type="ECO:0000256" key="19">
    <source>
        <dbReference type="SAM" id="MobiDB-lite"/>
    </source>
</evidence>
<dbReference type="Proteomes" id="UP000594261">
    <property type="component" value="Chromosome 7"/>
</dbReference>
<keyword evidence="9 20" id="KW-0812">Transmembrane</keyword>
<dbReference type="PROSITE" id="PS50011">
    <property type="entry name" value="PROTEIN_KINASE_DOM"/>
    <property type="match status" value="1"/>
</dbReference>
<comment type="similarity">
    <text evidence="3">Belongs to the leguminous lectin family.</text>
</comment>
<evidence type="ECO:0000256" key="14">
    <source>
        <dbReference type="ARBA" id="ARBA00022989"/>
    </source>
</evidence>
<dbReference type="GO" id="GO:0006952">
    <property type="term" value="P:defense response"/>
    <property type="evidence" value="ECO:0007669"/>
    <property type="project" value="UniProtKB-ARBA"/>
</dbReference>
<dbReference type="InterPro" id="IPR017441">
    <property type="entry name" value="Protein_kinase_ATP_BS"/>
</dbReference>
<dbReference type="InterPro" id="IPR013320">
    <property type="entry name" value="ConA-like_dom_sf"/>
</dbReference>
<keyword evidence="12 18" id="KW-0547">Nucleotide-binding</keyword>
<evidence type="ECO:0000256" key="7">
    <source>
        <dbReference type="ARBA" id="ARBA00022475"/>
    </source>
</evidence>
<evidence type="ECO:0000256" key="13">
    <source>
        <dbReference type="ARBA" id="ARBA00022840"/>
    </source>
</evidence>
<dbReference type="SUPFAM" id="SSF56112">
    <property type="entry name" value="Protein kinase-like (PK-like)"/>
    <property type="match status" value="1"/>
</dbReference>
<keyword evidence="11" id="KW-0430">Lectin</keyword>
<keyword evidence="15 20" id="KW-0472">Membrane</keyword>
<dbReference type="Gene3D" id="2.60.120.200">
    <property type="match status" value="2"/>
</dbReference>
<evidence type="ECO:0000256" key="12">
    <source>
        <dbReference type="ARBA" id="ARBA00022741"/>
    </source>
</evidence>
<dbReference type="GO" id="GO:0030246">
    <property type="term" value="F:carbohydrate binding"/>
    <property type="evidence" value="ECO:0007669"/>
    <property type="project" value="UniProtKB-KW"/>
</dbReference>
<dbReference type="PROSITE" id="PS00307">
    <property type="entry name" value="LECTIN_LEGUME_BETA"/>
    <property type="match status" value="1"/>
</dbReference>
<keyword evidence="8" id="KW-0418">Kinase</keyword>
<dbReference type="EMBL" id="LRBV02000007">
    <property type="status" value="NOT_ANNOTATED_CDS"/>
    <property type="molecule type" value="Genomic_DNA"/>
</dbReference>
<dbReference type="FunCoup" id="A0A7N2M4I5">
    <property type="interactions" value="206"/>
</dbReference>
<evidence type="ECO:0000313" key="23">
    <source>
        <dbReference type="Proteomes" id="UP000594261"/>
    </source>
</evidence>
<dbReference type="GO" id="GO:0005524">
    <property type="term" value="F:ATP binding"/>
    <property type="evidence" value="ECO:0007669"/>
    <property type="project" value="UniProtKB-UniRule"/>
</dbReference>
<dbReference type="SUPFAM" id="SSF49899">
    <property type="entry name" value="Concanavalin A-like lectins/glucanases"/>
    <property type="match status" value="1"/>
</dbReference>
<evidence type="ECO:0000256" key="15">
    <source>
        <dbReference type="ARBA" id="ARBA00023136"/>
    </source>
</evidence>
<evidence type="ECO:0000313" key="22">
    <source>
        <dbReference type="EnsemblPlants" id="QL07p023993:mrna"/>
    </source>
</evidence>
<keyword evidence="17" id="KW-0325">Glycoprotein</keyword>
<sequence length="489" mass="54664">MCFSQVVKSLFQVFHNTAFRLWDKTKGVTANFSTTFVLNISPKTSPRGEGLSFILATDTTPPQNSDGKWLGIVNASTNGSSQANVVAVEFDTRKSYQEDLDDNRVAWIRVYVGFSASTGNDTELNCIRLWEFSGSNIGDNDLKLLWIIAPATVVLVLSGIAFYLYWQRKQAIPAVDPYPGLEDQIKGSSTAPRKFLLKELRKATSNFNPKNKLGKGGFGTVYKGILANKEAAVKRISKNSSQGKQEFIAEVTTIGSLHHKNLVRLIGWCYERRELLLVYEFMLNSSLDKFIFGNEKLGMEEPTLTWEKRRIIIQGACTIQQRGKTHHSTVEIAGTPGYMAPETFHISRPTIETDVCSFSVLVLEVLCGRKPGNQIELNNYNSSIVYWLWELHRNGRILDAVDSRLNMEFDEEGMPCMLVLTLLCCHPNPHQRPSMKTVLQELTGEAPPPLVPTEIPAFVRPAMPPSFKGDSGNSLCESQRSPFTELSGR</sequence>
<dbReference type="EnsemblPlants" id="QL07p023993:mrna">
    <property type="protein sequence ID" value="QL07p023993:mrna"/>
    <property type="gene ID" value="QL07p023993"/>
</dbReference>
<evidence type="ECO:0000256" key="6">
    <source>
        <dbReference type="ARBA" id="ARBA00012513"/>
    </source>
</evidence>
<organism evidence="22 23">
    <name type="scientific">Quercus lobata</name>
    <name type="common">Valley oak</name>
    <dbReference type="NCBI Taxonomy" id="97700"/>
    <lineage>
        <taxon>Eukaryota</taxon>
        <taxon>Viridiplantae</taxon>
        <taxon>Streptophyta</taxon>
        <taxon>Embryophyta</taxon>
        <taxon>Tracheophyta</taxon>
        <taxon>Spermatophyta</taxon>
        <taxon>Magnoliopsida</taxon>
        <taxon>eudicotyledons</taxon>
        <taxon>Gunneridae</taxon>
        <taxon>Pentapetalae</taxon>
        <taxon>rosids</taxon>
        <taxon>fabids</taxon>
        <taxon>Fagales</taxon>
        <taxon>Fagaceae</taxon>
        <taxon>Quercus</taxon>
    </lineage>
</organism>
<comment type="similarity">
    <text evidence="4">In the N-terminal section; belongs to the leguminous lectin family.</text>
</comment>
<evidence type="ECO:0000256" key="16">
    <source>
        <dbReference type="ARBA" id="ARBA00023170"/>
    </source>
</evidence>
<dbReference type="Pfam" id="PF00139">
    <property type="entry name" value="Lectin_legB"/>
    <property type="match status" value="1"/>
</dbReference>
<comment type="subcellular location">
    <subcellularLocation>
        <location evidence="1">Cell membrane</location>
    </subcellularLocation>
    <subcellularLocation>
        <location evidence="2">Membrane</location>
        <topology evidence="2">Single-pass type I membrane protein</topology>
    </subcellularLocation>
</comment>
<dbReference type="PROSITE" id="PS00107">
    <property type="entry name" value="PROTEIN_KINASE_ATP"/>
    <property type="match status" value="1"/>
</dbReference>
<dbReference type="GO" id="GO:0051707">
    <property type="term" value="P:response to other organism"/>
    <property type="evidence" value="ECO:0007669"/>
    <property type="project" value="UniProtKB-ARBA"/>
</dbReference>
<evidence type="ECO:0000256" key="3">
    <source>
        <dbReference type="ARBA" id="ARBA00007606"/>
    </source>
</evidence>
<dbReference type="GO" id="GO:0004674">
    <property type="term" value="F:protein serine/threonine kinase activity"/>
    <property type="evidence" value="ECO:0007669"/>
    <property type="project" value="UniProtKB-KW"/>
</dbReference>